<comment type="caution">
    <text evidence="2">The sequence shown here is derived from an EMBL/GenBank/DDBJ whole genome shotgun (WGS) entry which is preliminary data.</text>
</comment>
<proteinExistence type="predicted"/>
<dbReference type="CDD" id="cd01832">
    <property type="entry name" value="SGNH_hydrolase_like_1"/>
    <property type="match status" value="1"/>
</dbReference>
<sequence>MKSISLCIIALFMVTGSTFTPMKNQESQLHYLALGDSYTIGESVDENQRWPVQLAKRLNENGFTLAPPKIIATTGWRTDELKAAIEKDAELLPQYDMVSLLIGVNNQYQGRSVESFAPEFEELLQMAIELAGGKKKRVFVLSIPDYGKTPFGAAKAEQIARELDAYNEVSQQICKKYGVKYFNITPISRKADKDKELVAPDNLHPSGKMYSQWVDLIEKDVKKLLKK</sequence>
<gene>
    <name evidence="2" type="ORF">GCM10011340_27620</name>
</gene>
<feature type="domain" description="SGNH hydrolase-type esterase" evidence="1">
    <location>
        <begin position="33"/>
        <end position="210"/>
    </location>
</feature>
<dbReference type="InterPro" id="IPR013830">
    <property type="entry name" value="SGNH_hydro"/>
</dbReference>
<name>A0ABQ3I748_9BACT</name>
<dbReference type="Proteomes" id="UP000658258">
    <property type="component" value="Unassembled WGS sequence"/>
</dbReference>
<organism evidence="2 3">
    <name type="scientific">Roseivirga thermotolerans</name>
    <dbReference type="NCBI Taxonomy" id="1758176"/>
    <lineage>
        <taxon>Bacteria</taxon>
        <taxon>Pseudomonadati</taxon>
        <taxon>Bacteroidota</taxon>
        <taxon>Cytophagia</taxon>
        <taxon>Cytophagales</taxon>
        <taxon>Roseivirgaceae</taxon>
        <taxon>Roseivirga</taxon>
    </lineage>
</organism>
<accession>A0ABQ3I748</accession>
<dbReference type="Pfam" id="PF13472">
    <property type="entry name" value="Lipase_GDSL_2"/>
    <property type="match status" value="1"/>
</dbReference>
<keyword evidence="3" id="KW-1185">Reference proteome</keyword>
<evidence type="ECO:0000259" key="1">
    <source>
        <dbReference type="Pfam" id="PF13472"/>
    </source>
</evidence>
<dbReference type="EMBL" id="BNAG01000004">
    <property type="protein sequence ID" value="GHE70425.1"/>
    <property type="molecule type" value="Genomic_DNA"/>
</dbReference>
<protein>
    <submittedName>
        <fullName evidence="2">Lysophospholipase</fullName>
    </submittedName>
</protein>
<dbReference type="SUPFAM" id="SSF52266">
    <property type="entry name" value="SGNH hydrolase"/>
    <property type="match status" value="1"/>
</dbReference>
<evidence type="ECO:0000313" key="3">
    <source>
        <dbReference type="Proteomes" id="UP000658258"/>
    </source>
</evidence>
<evidence type="ECO:0000313" key="2">
    <source>
        <dbReference type="EMBL" id="GHE70425.1"/>
    </source>
</evidence>
<dbReference type="Gene3D" id="3.40.50.1110">
    <property type="entry name" value="SGNH hydrolase"/>
    <property type="match status" value="1"/>
</dbReference>
<dbReference type="InterPro" id="IPR036514">
    <property type="entry name" value="SGNH_hydro_sf"/>
</dbReference>
<reference evidence="3" key="1">
    <citation type="journal article" date="2019" name="Int. J. Syst. Evol. Microbiol.">
        <title>The Global Catalogue of Microorganisms (GCM) 10K type strain sequencing project: providing services to taxonomists for standard genome sequencing and annotation.</title>
        <authorList>
            <consortium name="The Broad Institute Genomics Platform"/>
            <consortium name="The Broad Institute Genome Sequencing Center for Infectious Disease"/>
            <person name="Wu L."/>
            <person name="Ma J."/>
        </authorList>
    </citation>
    <scope>NUCLEOTIDE SEQUENCE [LARGE SCALE GENOMIC DNA]</scope>
    <source>
        <strain evidence="3">CGMCC 1.15111</strain>
    </source>
</reference>